<feature type="region of interest" description="Disordered" evidence="1">
    <location>
        <begin position="1"/>
        <end position="27"/>
    </location>
</feature>
<protein>
    <submittedName>
        <fullName evidence="2">Uncharacterized protein</fullName>
    </submittedName>
</protein>
<feature type="non-terminal residue" evidence="2">
    <location>
        <position position="1"/>
    </location>
</feature>
<dbReference type="AlphaFoldDB" id="A0A812XL76"/>
<dbReference type="EMBL" id="CAJNJA010038004">
    <property type="protein sequence ID" value="CAE7742534.1"/>
    <property type="molecule type" value="Genomic_DNA"/>
</dbReference>
<dbReference type="Proteomes" id="UP000601435">
    <property type="component" value="Unassembled WGS sequence"/>
</dbReference>
<feature type="region of interest" description="Disordered" evidence="1">
    <location>
        <begin position="41"/>
        <end position="93"/>
    </location>
</feature>
<sequence length="93" mass="9405">LHLRAVDPQAGGPVSSHGSGGEGRDGAWQLALREQCPDVPQPCLRDGMSPRTALRANDHEQRLRGAGLTGGTADPNGGCSPGAGEEAHESAAG</sequence>
<evidence type="ECO:0000313" key="3">
    <source>
        <dbReference type="Proteomes" id="UP000601435"/>
    </source>
</evidence>
<gene>
    <name evidence="2" type="ORF">SNEC2469_LOCUS21483</name>
</gene>
<reference evidence="2" key="1">
    <citation type="submission" date="2021-02" db="EMBL/GenBank/DDBJ databases">
        <authorList>
            <person name="Dougan E. K."/>
            <person name="Rhodes N."/>
            <person name="Thang M."/>
            <person name="Chan C."/>
        </authorList>
    </citation>
    <scope>NUCLEOTIDE SEQUENCE</scope>
</reference>
<feature type="non-terminal residue" evidence="2">
    <location>
        <position position="93"/>
    </location>
</feature>
<keyword evidence="3" id="KW-1185">Reference proteome</keyword>
<organism evidence="2 3">
    <name type="scientific">Symbiodinium necroappetens</name>
    <dbReference type="NCBI Taxonomy" id="1628268"/>
    <lineage>
        <taxon>Eukaryota</taxon>
        <taxon>Sar</taxon>
        <taxon>Alveolata</taxon>
        <taxon>Dinophyceae</taxon>
        <taxon>Suessiales</taxon>
        <taxon>Symbiodiniaceae</taxon>
        <taxon>Symbiodinium</taxon>
    </lineage>
</organism>
<evidence type="ECO:0000256" key="1">
    <source>
        <dbReference type="SAM" id="MobiDB-lite"/>
    </source>
</evidence>
<proteinExistence type="predicted"/>
<name>A0A812XL76_9DINO</name>
<comment type="caution">
    <text evidence="2">The sequence shown here is derived from an EMBL/GenBank/DDBJ whole genome shotgun (WGS) entry which is preliminary data.</text>
</comment>
<evidence type="ECO:0000313" key="2">
    <source>
        <dbReference type="EMBL" id="CAE7742534.1"/>
    </source>
</evidence>
<accession>A0A812XL76</accession>